<evidence type="ECO:0000256" key="5">
    <source>
        <dbReference type="ARBA" id="ARBA00022842"/>
    </source>
</evidence>
<dbReference type="FunFam" id="3.90.470.20:FF:000001">
    <property type="entry name" value="Holo-[acyl-carrier-protein] synthase"/>
    <property type="match status" value="1"/>
</dbReference>
<keyword evidence="3 10" id="KW-0479">Metal-binding</keyword>
<evidence type="ECO:0000256" key="2">
    <source>
        <dbReference type="ARBA" id="ARBA00022679"/>
    </source>
</evidence>
<proteinExistence type="inferred from homology"/>
<dbReference type="GO" id="GO:0000287">
    <property type="term" value="F:magnesium ion binding"/>
    <property type="evidence" value="ECO:0007669"/>
    <property type="project" value="UniProtKB-UniRule"/>
</dbReference>
<sequence>MAILGIGTDIIEIARIQAALERQPGFAQRVLTTDELAEMESVRFPERFLAKRFAAKEAALKALGTGLAQGIRWQDIEIGHTESGQPTLHFSGEAENRAKQLGVLYQHISLSDEAHYAQAMVVLESA</sequence>
<comment type="catalytic activity">
    <reaction evidence="8 10">
        <text>apo-[ACP] + CoA = holo-[ACP] + adenosine 3',5'-bisphosphate + H(+)</text>
        <dbReference type="Rhea" id="RHEA:12068"/>
        <dbReference type="Rhea" id="RHEA-COMP:9685"/>
        <dbReference type="Rhea" id="RHEA-COMP:9690"/>
        <dbReference type="ChEBI" id="CHEBI:15378"/>
        <dbReference type="ChEBI" id="CHEBI:29999"/>
        <dbReference type="ChEBI" id="CHEBI:57287"/>
        <dbReference type="ChEBI" id="CHEBI:58343"/>
        <dbReference type="ChEBI" id="CHEBI:64479"/>
        <dbReference type="EC" id="2.7.8.7"/>
    </reaction>
</comment>
<gene>
    <name evidence="10" type="primary">acpS</name>
    <name evidence="12" type="ORF">FM042_01690</name>
</gene>
<dbReference type="GO" id="GO:0005737">
    <property type="term" value="C:cytoplasm"/>
    <property type="evidence" value="ECO:0007669"/>
    <property type="project" value="UniProtKB-SubCell"/>
</dbReference>
<reference evidence="12 13" key="1">
    <citation type="submission" date="2019-07" db="EMBL/GenBank/DDBJ databases">
        <authorList>
            <person name="Yang M."/>
            <person name="Zhao D."/>
            <person name="Xiang H."/>
        </authorList>
    </citation>
    <scope>NUCLEOTIDE SEQUENCE [LARGE SCALE GENOMIC DNA]</scope>
    <source>
        <strain evidence="12 13">IM1326</strain>
    </source>
</reference>
<evidence type="ECO:0000256" key="9">
    <source>
        <dbReference type="ARBA" id="ARBA00054726"/>
    </source>
</evidence>
<dbReference type="NCBIfam" id="TIGR00516">
    <property type="entry name" value="acpS"/>
    <property type="match status" value="1"/>
</dbReference>
<dbReference type="GO" id="GO:0006633">
    <property type="term" value="P:fatty acid biosynthetic process"/>
    <property type="evidence" value="ECO:0007669"/>
    <property type="project" value="UniProtKB-UniRule"/>
</dbReference>
<dbReference type="RefSeq" id="WP_143234026.1">
    <property type="nucleotide sequence ID" value="NZ_VJWL01000001.1"/>
</dbReference>
<dbReference type="HAMAP" id="MF_00101">
    <property type="entry name" value="AcpS"/>
    <property type="match status" value="1"/>
</dbReference>
<evidence type="ECO:0000256" key="3">
    <source>
        <dbReference type="ARBA" id="ARBA00022723"/>
    </source>
</evidence>
<dbReference type="OrthoDB" id="517356at2"/>
<feature type="domain" description="4'-phosphopantetheinyl transferase" evidence="11">
    <location>
        <begin position="5"/>
        <end position="112"/>
    </location>
</feature>
<dbReference type="InterPro" id="IPR037143">
    <property type="entry name" value="4-PPantetheinyl_Trfase_dom_sf"/>
</dbReference>
<comment type="cofactor">
    <cofactor evidence="10">
        <name>Mg(2+)</name>
        <dbReference type="ChEBI" id="CHEBI:18420"/>
    </cofactor>
</comment>
<evidence type="ECO:0000256" key="8">
    <source>
        <dbReference type="ARBA" id="ARBA00050875"/>
    </source>
</evidence>
<organism evidence="12 13">
    <name type="scientific">Aliidiomarina halalkaliphila</name>
    <dbReference type="NCBI Taxonomy" id="2593535"/>
    <lineage>
        <taxon>Bacteria</taxon>
        <taxon>Pseudomonadati</taxon>
        <taxon>Pseudomonadota</taxon>
        <taxon>Gammaproteobacteria</taxon>
        <taxon>Alteromonadales</taxon>
        <taxon>Idiomarinaceae</taxon>
        <taxon>Aliidiomarina</taxon>
    </lineage>
</organism>
<keyword evidence="4 10" id="KW-0276">Fatty acid metabolism</keyword>
<dbReference type="Proteomes" id="UP000320359">
    <property type="component" value="Unassembled WGS sequence"/>
</dbReference>
<keyword evidence="10" id="KW-0963">Cytoplasm</keyword>
<comment type="subcellular location">
    <subcellularLocation>
        <location evidence="10">Cytoplasm</location>
    </subcellularLocation>
</comment>
<keyword evidence="1 10" id="KW-0444">Lipid biosynthesis</keyword>
<dbReference type="SUPFAM" id="SSF56214">
    <property type="entry name" value="4'-phosphopantetheinyl transferase"/>
    <property type="match status" value="1"/>
</dbReference>
<dbReference type="AlphaFoldDB" id="A0A552X3I6"/>
<dbReference type="InterPro" id="IPR004568">
    <property type="entry name" value="Ppantetheine-prot_Trfase_dom"/>
</dbReference>
<keyword evidence="13" id="KW-1185">Reference proteome</keyword>
<feature type="binding site" evidence="10">
    <location>
        <position position="57"/>
    </location>
    <ligand>
        <name>Mg(2+)</name>
        <dbReference type="ChEBI" id="CHEBI:18420"/>
    </ligand>
</feature>
<evidence type="ECO:0000313" key="12">
    <source>
        <dbReference type="EMBL" id="TRW49604.1"/>
    </source>
</evidence>
<accession>A0A552X3I6</accession>
<evidence type="ECO:0000256" key="6">
    <source>
        <dbReference type="ARBA" id="ARBA00023098"/>
    </source>
</evidence>
<comment type="caution">
    <text evidence="12">The sequence shown here is derived from an EMBL/GenBank/DDBJ whole genome shotgun (WGS) entry which is preliminary data.</text>
</comment>
<dbReference type="Pfam" id="PF01648">
    <property type="entry name" value="ACPS"/>
    <property type="match status" value="1"/>
</dbReference>
<keyword evidence="7 10" id="KW-0275">Fatty acid biosynthesis</keyword>
<comment type="function">
    <text evidence="9">Transfers the 4'-phosphopantetheine moiety from coenzyme A to the 'Ser-36' of acyl-carrier-protein.</text>
</comment>
<evidence type="ECO:0000256" key="4">
    <source>
        <dbReference type="ARBA" id="ARBA00022832"/>
    </source>
</evidence>
<dbReference type="GO" id="GO:0008897">
    <property type="term" value="F:holo-[acyl-carrier-protein] synthase activity"/>
    <property type="evidence" value="ECO:0007669"/>
    <property type="project" value="UniProtKB-UniRule"/>
</dbReference>
<keyword evidence="5 10" id="KW-0460">Magnesium</keyword>
<keyword evidence="2 10" id="KW-0808">Transferase</keyword>
<dbReference type="EC" id="2.7.8.7" evidence="10"/>
<comment type="similarity">
    <text evidence="10">Belongs to the P-Pant transferase superfamily. AcpS family.</text>
</comment>
<name>A0A552X3I6_9GAMM</name>
<feature type="binding site" evidence="10">
    <location>
        <position position="9"/>
    </location>
    <ligand>
        <name>Mg(2+)</name>
        <dbReference type="ChEBI" id="CHEBI:18420"/>
    </ligand>
</feature>
<evidence type="ECO:0000256" key="10">
    <source>
        <dbReference type="HAMAP-Rule" id="MF_00101"/>
    </source>
</evidence>
<evidence type="ECO:0000313" key="13">
    <source>
        <dbReference type="Proteomes" id="UP000320359"/>
    </source>
</evidence>
<comment type="function">
    <text evidence="10">Transfers the 4'-phosphopantetheine moiety from coenzyme A to a Ser of acyl-carrier-protein.</text>
</comment>
<evidence type="ECO:0000256" key="7">
    <source>
        <dbReference type="ARBA" id="ARBA00023160"/>
    </source>
</evidence>
<keyword evidence="6 10" id="KW-0443">Lipid metabolism</keyword>
<evidence type="ECO:0000259" key="11">
    <source>
        <dbReference type="Pfam" id="PF01648"/>
    </source>
</evidence>
<dbReference type="EMBL" id="VJWL01000001">
    <property type="protein sequence ID" value="TRW49604.1"/>
    <property type="molecule type" value="Genomic_DNA"/>
</dbReference>
<protein>
    <recommendedName>
        <fullName evidence="10">Holo-[acyl-carrier-protein] synthase</fullName>
        <shortName evidence="10">Holo-ACP synthase</shortName>
        <ecNumber evidence="10">2.7.8.7</ecNumber>
    </recommendedName>
    <alternativeName>
        <fullName evidence="10">4'-phosphopantetheinyl transferase AcpS</fullName>
    </alternativeName>
</protein>
<dbReference type="InterPro" id="IPR002582">
    <property type="entry name" value="ACPS"/>
</dbReference>
<dbReference type="Gene3D" id="3.90.470.20">
    <property type="entry name" value="4'-phosphopantetheinyl transferase domain"/>
    <property type="match status" value="1"/>
</dbReference>
<dbReference type="NCBIfam" id="TIGR00556">
    <property type="entry name" value="pantethn_trn"/>
    <property type="match status" value="1"/>
</dbReference>
<dbReference type="InterPro" id="IPR008278">
    <property type="entry name" value="4-PPantetheinyl_Trfase_dom"/>
</dbReference>
<evidence type="ECO:0000256" key="1">
    <source>
        <dbReference type="ARBA" id="ARBA00022516"/>
    </source>
</evidence>
<dbReference type="NCBIfam" id="NF000832">
    <property type="entry name" value="PRK00070.3-2"/>
    <property type="match status" value="1"/>
</dbReference>